<gene>
    <name evidence="1" type="ORF">D0962_21275</name>
</gene>
<name>A0A6M0SBB3_9CYAN</name>
<dbReference type="AlphaFoldDB" id="A0A6M0SBB3"/>
<reference evidence="1 2" key="1">
    <citation type="journal article" date="2020" name="Microb. Ecol.">
        <title>Ecogenomics of the Marine Benthic Filamentous Cyanobacterium Adonisia.</title>
        <authorList>
            <person name="Walter J.M."/>
            <person name="Coutinho F.H."/>
            <person name="Leomil L."/>
            <person name="Hargreaves P.I."/>
            <person name="Campeao M.E."/>
            <person name="Vieira V.V."/>
            <person name="Silva B.S."/>
            <person name="Fistarol G.O."/>
            <person name="Salomon P.S."/>
            <person name="Sawabe T."/>
            <person name="Mino S."/>
            <person name="Hosokawa M."/>
            <person name="Miyashita H."/>
            <person name="Maruyama F."/>
            <person name="van Verk M.C."/>
            <person name="Dutilh B.E."/>
            <person name="Thompson C.C."/>
            <person name="Thompson F.L."/>
        </authorList>
    </citation>
    <scope>NUCLEOTIDE SEQUENCE [LARGE SCALE GENOMIC DNA]</scope>
    <source>
        <strain evidence="1 2">CCMR0082</strain>
    </source>
</reference>
<proteinExistence type="predicted"/>
<organism evidence="1 2">
    <name type="scientific">Adonisia turfae CCMR0082</name>
    <dbReference type="NCBI Taxonomy" id="2304604"/>
    <lineage>
        <taxon>Bacteria</taxon>
        <taxon>Bacillati</taxon>
        <taxon>Cyanobacteriota</taxon>
        <taxon>Adonisia</taxon>
        <taxon>Adonisia turfae</taxon>
    </lineage>
</organism>
<sequence>MYISANFSGPDPPLDYHRGSYWILFAFYPNGFRDYSATEVFSIQLNQDRIVEALYPSSRTMEDLEQFRPLITESLNLVDYWHEIRDTYQGEPSQF</sequence>
<evidence type="ECO:0000313" key="1">
    <source>
        <dbReference type="EMBL" id="NEZ65271.1"/>
    </source>
</evidence>
<evidence type="ECO:0000313" key="2">
    <source>
        <dbReference type="Proteomes" id="UP000473574"/>
    </source>
</evidence>
<comment type="caution">
    <text evidence="1">The sequence shown here is derived from an EMBL/GenBank/DDBJ whole genome shotgun (WGS) entry which is preliminary data.</text>
</comment>
<dbReference type="Proteomes" id="UP000473574">
    <property type="component" value="Unassembled WGS sequence"/>
</dbReference>
<dbReference type="EMBL" id="QZCE01000002">
    <property type="protein sequence ID" value="NEZ65271.1"/>
    <property type="molecule type" value="Genomic_DNA"/>
</dbReference>
<protein>
    <submittedName>
        <fullName evidence="1">Uncharacterized protein</fullName>
    </submittedName>
</protein>
<accession>A0A6M0SBB3</accession>